<keyword evidence="3 9" id="KW-0479">Metal-binding</keyword>
<dbReference type="InterPro" id="IPR009056">
    <property type="entry name" value="Cyt_c-like_dom"/>
</dbReference>
<evidence type="ECO:0000256" key="10">
    <source>
        <dbReference type="SAM" id="SignalP"/>
    </source>
</evidence>
<evidence type="ECO:0000256" key="3">
    <source>
        <dbReference type="ARBA" id="ARBA00022723"/>
    </source>
</evidence>
<evidence type="ECO:0000256" key="1">
    <source>
        <dbReference type="ARBA" id="ARBA00004418"/>
    </source>
</evidence>
<keyword evidence="7 9" id="KW-0408">Iron</keyword>
<dbReference type="GeneID" id="97669688"/>
<name>A0A0M7B1V0_9HYPH</name>
<feature type="binding site" description="axial binding residue" evidence="9">
    <location>
        <position position="59"/>
    </location>
    <ligand>
        <name>heme c</name>
        <dbReference type="ChEBI" id="CHEBI:61717"/>
        <label>1</label>
    </ligand>
    <ligandPart>
        <name>Fe</name>
        <dbReference type="ChEBI" id="CHEBI:18248"/>
    </ligandPart>
</feature>
<evidence type="ECO:0000256" key="8">
    <source>
        <dbReference type="PIRSR" id="PIRSR000294-1"/>
    </source>
</evidence>
<keyword evidence="6 12" id="KW-0560">Oxidoreductase</keyword>
<feature type="domain" description="Cytochrome c" evidence="11">
    <location>
        <begin position="33"/>
        <end position="166"/>
    </location>
</feature>
<evidence type="ECO:0000256" key="5">
    <source>
        <dbReference type="ARBA" id="ARBA00022764"/>
    </source>
</evidence>
<comment type="cofactor">
    <cofactor evidence="8">
        <name>heme</name>
        <dbReference type="ChEBI" id="CHEBI:30413"/>
    </cofactor>
    <text evidence="8">Binds 2 heme groups.</text>
</comment>
<dbReference type="InterPro" id="IPR051395">
    <property type="entry name" value="Cytochrome_c_Peroxidase/MauG"/>
</dbReference>
<dbReference type="InterPro" id="IPR004852">
    <property type="entry name" value="Di-haem_cyt_c_peroxidsae"/>
</dbReference>
<feature type="binding site" description="covalent" evidence="8">
    <location>
        <position position="55"/>
    </location>
    <ligand>
        <name>heme c</name>
        <dbReference type="ChEBI" id="CHEBI:61717"/>
        <label>1</label>
    </ligand>
</feature>
<dbReference type="PIRSF" id="PIRSF000294">
    <property type="entry name" value="Cytochrome-c_peroxidase"/>
    <property type="match status" value="1"/>
</dbReference>
<organism evidence="12 13">
    <name type="scientific">Roseibium album</name>
    <dbReference type="NCBI Taxonomy" id="311410"/>
    <lineage>
        <taxon>Bacteria</taxon>
        <taxon>Pseudomonadati</taxon>
        <taxon>Pseudomonadota</taxon>
        <taxon>Alphaproteobacteria</taxon>
        <taxon>Hyphomicrobiales</taxon>
        <taxon>Stappiaceae</taxon>
        <taxon>Roseibium</taxon>
    </lineage>
</organism>
<evidence type="ECO:0000256" key="2">
    <source>
        <dbReference type="ARBA" id="ARBA00022617"/>
    </source>
</evidence>
<feature type="domain" description="Cytochrome c" evidence="11">
    <location>
        <begin position="179"/>
        <end position="328"/>
    </location>
</feature>
<evidence type="ECO:0000256" key="9">
    <source>
        <dbReference type="PIRSR" id="PIRSR000294-2"/>
    </source>
</evidence>
<evidence type="ECO:0000256" key="7">
    <source>
        <dbReference type="ARBA" id="ARBA00023004"/>
    </source>
</evidence>
<accession>A0A0M7B1V0</accession>
<dbReference type="GO" id="GO:0004130">
    <property type="term" value="F:cytochrome-c peroxidase activity"/>
    <property type="evidence" value="ECO:0007669"/>
    <property type="project" value="UniProtKB-EC"/>
</dbReference>
<sequence length="357" mass="39705">MRLTASIAALLLATTAVWSADQGPVTPMEVNPELAELGKRLFYDERLSGDTNLSCASCHQPDLAFTDGEALSTAYSGSEGFRNTPTLANVGQRAAWMHDGRLGTNLNDVSREMITEDYIMNMDMRMMQERLKQDPVYVEMFKAAGKGEPSNGGARSALQEFLKSIASSGAPFDTGDMSEAAKRGYVNFKGKAGCTACHSGDRFTDDQPHNIGVPNNPDIWSDPLRHQTYVGYAKFMGVENYMNVREDLGAYVRDHKEGSRRSFMTPTLRELTYTSPYMHNGMLETLEDVIEFYNQGGGEDPNKDPRLSPLGLTRGEKSDLVEFLKALSGTSYNQPAYVWEQDDYEYEVVPDWKNATN</sequence>
<dbReference type="PANTHER" id="PTHR30600:SF10">
    <property type="entry name" value="BLL6722 PROTEIN"/>
    <property type="match status" value="1"/>
</dbReference>
<evidence type="ECO:0000256" key="6">
    <source>
        <dbReference type="ARBA" id="ARBA00023002"/>
    </source>
</evidence>
<evidence type="ECO:0000313" key="13">
    <source>
        <dbReference type="Proteomes" id="UP000049983"/>
    </source>
</evidence>
<feature type="binding site" description="axial binding residue" evidence="9">
    <location>
        <position position="198"/>
    </location>
    <ligand>
        <name>heme c</name>
        <dbReference type="ChEBI" id="CHEBI:61717"/>
        <label>2</label>
    </ligand>
    <ligandPart>
        <name>Fe</name>
        <dbReference type="ChEBI" id="CHEBI:18248"/>
    </ligandPart>
</feature>
<feature type="binding site" description="covalent" evidence="8">
    <location>
        <position position="194"/>
    </location>
    <ligand>
        <name>heme c</name>
        <dbReference type="ChEBI" id="CHEBI:61717"/>
        <label>2</label>
    </ligand>
</feature>
<dbReference type="STRING" id="311410.LA5095_06271"/>
<evidence type="ECO:0000313" key="12">
    <source>
        <dbReference type="EMBL" id="CTQ69907.1"/>
    </source>
</evidence>
<dbReference type="EMBL" id="CXWC01000009">
    <property type="protein sequence ID" value="CTQ69907.1"/>
    <property type="molecule type" value="Genomic_DNA"/>
</dbReference>
<protein>
    <submittedName>
        <fullName evidence="12">Cytochrome c551 peroxidase</fullName>
        <ecNumber evidence="12">1.11.1.5</ecNumber>
    </submittedName>
</protein>
<comment type="subcellular location">
    <subcellularLocation>
        <location evidence="1">Periplasm</location>
    </subcellularLocation>
</comment>
<proteinExistence type="predicted"/>
<dbReference type="OrthoDB" id="9805202at2"/>
<keyword evidence="5" id="KW-0574">Periplasm</keyword>
<dbReference type="PROSITE" id="PS51007">
    <property type="entry name" value="CYTC"/>
    <property type="match status" value="2"/>
</dbReference>
<keyword evidence="2 8" id="KW-0349">Heme</keyword>
<dbReference type="AlphaFoldDB" id="A0A0M7B1V0"/>
<dbReference type="RefSeq" id="WP_055391897.1">
    <property type="nucleotide sequence ID" value="NZ_CANKXR010000017.1"/>
</dbReference>
<feature type="binding site" description="covalent" evidence="8">
    <location>
        <position position="197"/>
    </location>
    <ligand>
        <name>heme c</name>
        <dbReference type="ChEBI" id="CHEBI:61717"/>
        <label>2</label>
    </ligand>
</feature>
<dbReference type="GO" id="GO:0042597">
    <property type="term" value="C:periplasmic space"/>
    <property type="evidence" value="ECO:0007669"/>
    <property type="project" value="UniProtKB-SubCell"/>
</dbReference>
<dbReference type="InterPro" id="IPR036909">
    <property type="entry name" value="Cyt_c-like_dom_sf"/>
</dbReference>
<dbReference type="GO" id="GO:0046872">
    <property type="term" value="F:metal ion binding"/>
    <property type="evidence" value="ECO:0007669"/>
    <property type="project" value="UniProtKB-KW"/>
</dbReference>
<dbReference type="Gene3D" id="1.10.760.10">
    <property type="entry name" value="Cytochrome c-like domain"/>
    <property type="match status" value="2"/>
</dbReference>
<reference evidence="13" key="1">
    <citation type="submission" date="2015-07" db="EMBL/GenBank/DDBJ databases">
        <authorList>
            <person name="Rodrigo-Torres Lidia"/>
            <person name="Arahal R.David."/>
        </authorList>
    </citation>
    <scope>NUCLEOTIDE SEQUENCE [LARGE SCALE GENOMIC DNA]</scope>
    <source>
        <strain evidence="13">CECT 5096</strain>
    </source>
</reference>
<dbReference type="SUPFAM" id="SSF46626">
    <property type="entry name" value="Cytochrome c"/>
    <property type="match status" value="2"/>
</dbReference>
<dbReference type="PANTHER" id="PTHR30600">
    <property type="entry name" value="CYTOCHROME C PEROXIDASE-RELATED"/>
    <property type="match status" value="1"/>
</dbReference>
<dbReference type="Pfam" id="PF03150">
    <property type="entry name" value="CCP_MauG"/>
    <property type="match status" value="1"/>
</dbReference>
<feature type="binding site" description="covalent" evidence="8">
    <location>
        <position position="58"/>
    </location>
    <ligand>
        <name>heme c</name>
        <dbReference type="ChEBI" id="CHEBI:61717"/>
        <label>1</label>
    </ligand>
</feature>
<comment type="PTM">
    <text evidence="8">Binds 2 heme groups per subunit.</text>
</comment>
<evidence type="ECO:0000256" key="4">
    <source>
        <dbReference type="ARBA" id="ARBA00022729"/>
    </source>
</evidence>
<keyword evidence="13" id="KW-1185">Reference proteome</keyword>
<keyword evidence="12" id="KW-0575">Peroxidase</keyword>
<dbReference type="InterPro" id="IPR026259">
    <property type="entry name" value="MauG/Cytc_peroxidase"/>
</dbReference>
<evidence type="ECO:0000259" key="11">
    <source>
        <dbReference type="PROSITE" id="PS51007"/>
    </source>
</evidence>
<dbReference type="Proteomes" id="UP000049983">
    <property type="component" value="Unassembled WGS sequence"/>
</dbReference>
<gene>
    <name evidence="12" type="primary">ccp_2</name>
    <name evidence="12" type="ORF">LA5096_02298</name>
</gene>
<feature type="chain" id="PRO_5009788174" evidence="10">
    <location>
        <begin position="21"/>
        <end position="357"/>
    </location>
</feature>
<keyword evidence="4 10" id="KW-0732">Signal</keyword>
<dbReference type="EC" id="1.11.1.5" evidence="12"/>
<feature type="signal peptide" evidence="10">
    <location>
        <begin position="1"/>
        <end position="20"/>
    </location>
</feature>
<dbReference type="GO" id="GO:0020037">
    <property type="term" value="F:heme binding"/>
    <property type="evidence" value="ECO:0007669"/>
    <property type="project" value="InterPro"/>
</dbReference>
<dbReference type="GO" id="GO:0009055">
    <property type="term" value="F:electron transfer activity"/>
    <property type="evidence" value="ECO:0007669"/>
    <property type="project" value="InterPro"/>
</dbReference>